<reference evidence="2 3" key="1">
    <citation type="submission" date="2015-03" db="EMBL/GenBank/DDBJ databases">
        <title>Genome assembly of Sandaracinus amylolyticus DSM 53668.</title>
        <authorList>
            <person name="Sharma G."/>
            <person name="Subramanian S."/>
        </authorList>
    </citation>
    <scope>NUCLEOTIDE SEQUENCE [LARGE SCALE GENOMIC DNA]</scope>
    <source>
        <strain evidence="2 3">DSM 53668</strain>
    </source>
</reference>
<feature type="domain" description="Nudix hydrolase" evidence="1">
    <location>
        <begin position="162"/>
        <end position="298"/>
    </location>
</feature>
<keyword evidence="3" id="KW-1185">Reference proteome</keyword>
<dbReference type="AlphaFoldDB" id="A0A0F6YG03"/>
<dbReference type="Gene3D" id="3.40.50.620">
    <property type="entry name" value="HUPs"/>
    <property type="match status" value="1"/>
</dbReference>
<name>A0A0F6YG03_9BACT</name>
<dbReference type="Proteomes" id="UP000034883">
    <property type="component" value="Chromosome"/>
</dbReference>
<dbReference type="Pfam" id="PF00293">
    <property type="entry name" value="NUDIX"/>
    <property type="match status" value="1"/>
</dbReference>
<dbReference type="RefSeq" id="WP_053231612.1">
    <property type="nucleotide sequence ID" value="NZ_CP011125.1"/>
</dbReference>
<organism evidence="2 3">
    <name type="scientific">Sandaracinus amylolyticus</name>
    <dbReference type="NCBI Taxonomy" id="927083"/>
    <lineage>
        <taxon>Bacteria</taxon>
        <taxon>Pseudomonadati</taxon>
        <taxon>Myxococcota</taxon>
        <taxon>Polyangia</taxon>
        <taxon>Polyangiales</taxon>
        <taxon>Sandaracinaceae</taxon>
        <taxon>Sandaracinus</taxon>
    </lineage>
</organism>
<dbReference type="PROSITE" id="PS51462">
    <property type="entry name" value="NUDIX"/>
    <property type="match status" value="1"/>
</dbReference>
<gene>
    <name evidence="2" type="ORF">DB32_001406</name>
</gene>
<dbReference type="SUPFAM" id="SSF55811">
    <property type="entry name" value="Nudix"/>
    <property type="match status" value="1"/>
</dbReference>
<protein>
    <recommendedName>
        <fullName evidence="1">Nudix hydrolase domain-containing protein</fullName>
    </recommendedName>
</protein>
<dbReference type="InterPro" id="IPR015797">
    <property type="entry name" value="NUDIX_hydrolase-like_dom_sf"/>
</dbReference>
<dbReference type="STRING" id="927083.DB32_001406"/>
<evidence type="ECO:0000259" key="1">
    <source>
        <dbReference type="PROSITE" id="PS51462"/>
    </source>
</evidence>
<evidence type="ECO:0000313" key="3">
    <source>
        <dbReference type="Proteomes" id="UP000034883"/>
    </source>
</evidence>
<dbReference type="OrthoDB" id="636676at2"/>
<dbReference type="KEGG" id="samy:DB32_001406"/>
<accession>A0A0F6YG03</accession>
<dbReference type="InterPro" id="IPR014729">
    <property type="entry name" value="Rossmann-like_a/b/a_fold"/>
</dbReference>
<dbReference type="EMBL" id="CP011125">
    <property type="protein sequence ID" value="AKF04257.1"/>
    <property type="molecule type" value="Genomic_DNA"/>
</dbReference>
<sequence length="304" mass="33611">MGRETLGVVVARFQSPELHDGHRHLLDVVESRHPRLLVVLGTARTYVPTSKNPLDFATRREMVRGRYPLALVAELPDCRGDAMWSRALDAIVAEHAPAGDAVLYGSRDSFLRSYSGEHRCEEIDPIEDHTATALRLEAVTRPATTDDFRRGVIYAATTRPPVVYQTVDVAITDDRRRRVLFAKKREDAGALRFLGGFVLPGDDSLEAAARREAIAESGGLEIGDATYLGSTRVDDWRYRGGADRITTALFVAPYLLGRATGADDVDENEWVSELDVTSGAIAARLVPEHRRLGEMLAAHLRARR</sequence>
<dbReference type="InterPro" id="IPR000086">
    <property type="entry name" value="NUDIX_hydrolase_dom"/>
</dbReference>
<proteinExistence type="predicted"/>
<evidence type="ECO:0000313" key="2">
    <source>
        <dbReference type="EMBL" id="AKF04257.1"/>
    </source>
</evidence>
<dbReference type="Gene3D" id="3.90.79.10">
    <property type="entry name" value="Nucleoside Triphosphate Pyrophosphohydrolase"/>
    <property type="match status" value="1"/>
</dbReference>